<dbReference type="InterPro" id="IPR015300">
    <property type="entry name" value="DNA-bd_pseudobarrel_sf"/>
</dbReference>
<proteinExistence type="inferred from homology"/>
<name>A0ABC8QZA6_9AQUA</name>
<dbReference type="SUPFAM" id="SSF54171">
    <property type="entry name" value="DNA-binding domain"/>
    <property type="match status" value="1"/>
</dbReference>
<evidence type="ECO:0000313" key="11">
    <source>
        <dbReference type="Proteomes" id="UP001642360"/>
    </source>
</evidence>
<evidence type="ECO:0000256" key="7">
    <source>
        <dbReference type="SAM" id="MobiDB-lite"/>
    </source>
</evidence>
<dbReference type="SMART" id="SM01019">
    <property type="entry name" value="B3"/>
    <property type="match status" value="1"/>
</dbReference>
<protein>
    <recommendedName>
        <fullName evidence="12">AP2/ERF and B3 domain-containing transcription factor</fullName>
    </recommendedName>
</protein>
<feature type="domain" description="TF-B3" evidence="8">
    <location>
        <begin position="134"/>
        <end position="249"/>
    </location>
</feature>
<dbReference type="PROSITE" id="PS51032">
    <property type="entry name" value="AP2_ERF"/>
    <property type="match status" value="1"/>
</dbReference>
<dbReference type="SUPFAM" id="SSF101936">
    <property type="entry name" value="DNA-binding pseudobarrel domain"/>
    <property type="match status" value="1"/>
</dbReference>
<dbReference type="Proteomes" id="UP001642360">
    <property type="component" value="Unassembled WGS sequence"/>
</dbReference>
<dbReference type="InterPro" id="IPR036955">
    <property type="entry name" value="AP2/ERF_dom_sf"/>
</dbReference>
<reference evidence="10 11" key="1">
    <citation type="submission" date="2024-02" db="EMBL/GenBank/DDBJ databases">
        <authorList>
            <person name="Vignale AGUSTIN F."/>
            <person name="Sosa J E."/>
            <person name="Modenutti C."/>
        </authorList>
    </citation>
    <scope>NUCLEOTIDE SEQUENCE [LARGE SCALE GENOMIC DNA]</scope>
</reference>
<accession>A0ABC8QZA6</accession>
<dbReference type="InterPro" id="IPR016177">
    <property type="entry name" value="DNA-bd_dom_sf"/>
</dbReference>
<dbReference type="GO" id="GO:0005634">
    <property type="term" value="C:nucleus"/>
    <property type="evidence" value="ECO:0007669"/>
    <property type="project" value="UniProtKB-SubCell"/>
</dbReference>
<keyword evidence="11" id="KW-1185">Reference proteome</keyword>
<keyword evidence="4" id="KW-0238">DNA-binding</keyword>
<dbReference type="PANTHER" id="PTHR31140:SF58">
    <property type="entry name" value="DNA-BINDING PROTEIN RAV1"/>
    <property type="match status" value="1"/>
</dbReference>
<dbReference type="SMART" id="SM00380">
    <property type="entry name" value="AP2"/>
    <property type="match status" value="1"/>
</dbReference>
<dbReference type="EMBL" id="CAUOFW020000793">
    <property type="protein sequence ID" value="CAK9136997.1"/>
    <property type="molecule type" value="Genomic_DNA"/>
</dbReference>
<dbReference type="InterPro" id="IPR044800">
    <property type="entry name" value="LEC2-like"/>
</dbReference>
<organism evidence="10 11">
    <name type="scientific">Ilex paraguariensis</name>
    <name type="common">yerba mate</name>
    <dbReference type="NCBI Taxonomy" id="185542"/>
    <lineage>
        <taxon>Eukaryota</taxon>
        <taxon>Viridiplantae</taxon>
        <taxon>Streptophyta</taxon>
        <taxon>Embryophyta</taxon>
        <taxon>Tracheophyta</taxon>
        <taxon>Spermatophyta</taxon>
        <taxon>Magnoliopsida</taxon>
        <taxon>eudicotyledons</taxon>
        <taxon>Gunneridae</taxon>
        <taxon>Pentapetalae</taxon>
        <taxon>asterids</taxon>
        <taxon>campanulids</taxon>
        <taxon>Aquifoliales</taxon>
        <taxon>Aquifoliaceae</taxon>
        <taxon>Ilex</taxon>
    </lineage>
</organism>
<feature type="region of interest" description="Disordered" evidence="7">
    <location>
        <begin position="292"/>
        <end position="317"/>
    </location>
</feature>
<dbReference type="GO" id="GO:0003677">
    <property type="term" value="F:DNA binding"/>
    <property type="evidence" value="ECO:0007669"/>
    <property type="project" value="UniProtKB-KW"/>
</dbReference>
<evidence type="ECO:0000256" key="3">
    <source>
        <dbReference type="ARBA" id="ARBA00023015"/>
    </source>
</evidence>
<evidence type="ECO:0008006" key="12">
    <source>
        <dbReference type="Google" id="ProtNLM"/>
    </source>
</evidence>
<dbReference type="PROSITE" id="PS50863">
    <property type="entry name" value="B3"/>
    <property type="match status" value="1"/>
</dbReference>
<comment type="caution">
    <text evidence="10">The sequence shown here is derived from an EMBL/GenBank/DDBJ whole genome shotgun (WGS) entry which is preliminary data.</text>
</comment>
<keyword evidence="5" id="KW-0804">Transcription</keyword>
<dbReference type="Pfam" id="PF02362">
    <property type="entry name" value="B3"/>
    <property type="match status" value="1"/>
</dbReference>
<evidence type="ECO:0000256" key="1">
    <source>
        <dbReference type="ARBA" id="ARBA00004123"/>
    </source>
</evidence>
<evidence type="ECO:0000313" key="10">
    <source>
        <dbReference type="EMBL" id="CAK9136997.1"/>
    </source>
</evidence>
<dbReference type="Gene3D" id="2.40.330.10">
    <property type="entry name" value="DNA-binding pseudobarrel domain"/>
    <property type="match status" value="1"/>
</dbReference>
<dbReference type="InterPro" id="IPR001471">
    <property type="entry name" value="AP2/ERF_dom"/>
</dbReference>
<keyword evidence="6" id="KW-0539">Nucleus</keyword>
<feature type="domain" description="AP2/ERF" evidence="9">
    <location>
        <begin position="44"/>
        <end position="99"/>
    </location>
</feature>
<dbReference type="PANTHER" id="PTHR31140">
    <property type="entry name" value="B3 DOMAIN-CONTAINING TRANSCRIPTION FACTOR ABI3"/>
    <property type="match status" value="1"/>
</dbReference>
<dbReference type="AlphaFoldDB" id="A0ABC8QZA6"/>
<evidence type="ECO:0000256" key="4">
    <source>
        <dbReference type="ARBA" id="ARBA00023125"/>
    </source>
</evidence>
<dbReference type="InterPro" id="IPR003340">
    <property type="entry name" value="B3_DNA-bd"/>
</dbReference>
<dbReference type="Gene3D" id="3.30.730.10">
    <property type="entry name" value="AP2/ERF domain"/>
    <property type="match status" value="1"/>
</dbReference>
<evidence type="ECO:0000259" key="9">
    <source>
        <dbReference type="PROSITE" id="PS51032"/>
    </source>
</evidence>
<gene>
    <name evidence="10" type="ORF">ILEXP_LOCUS4014</name>
</gene>
<dbReference type="CDD" id="cd10017">
    <property type="entry name" value="B3_DNA"/>
    <property type="match status" value="1"/>
</dbReference>
<evidence type="ECO:0000256" key="2">
    <source>
        <dbReference type="ARBA" id="ARBA00009089"/>
    </source>
</evidence>
<evidence type="ECO:0000256" key="6">
    <source>
        <dbReference type="ARBA" id="ARBA00023242"/>
    </source>
</evidence>
<comment type="subcellular location">
    <subcellularLocation>
        <location evidence="1">Nucleus</location>
    </subcellularLocation>
</comment>
<keyword evidence="3" id="KW-0805">Transcription regulation</keyword>
<evidence type="ECO:0000259" key="8">
    <source>
        <dbReference type="PROSITE" id="PS50863"/>
    </source>
</evidence>
<comment type="similarity">
    <text evidence="2">Belongs to the AP2/ERF transcription factor family. RAV subfamily.</text>
</comment>
<sequence>MGEEMSMISSSSTNVCGQASDSNNCNHPFHNKCSRHDSNIAASKFEGVVSQLNGHWGAQMYAIHQQIWLGMFESEKEAAMAYDSAATKLQNGDSHKNFPCTNITAQEPKFQNEFSTEPVLNTTKDGSYASRLLFQKELSPSDVGKLNRLVIPKRYALKYFPNISDGAEKNEAGGGVDDMQLVFYDRSMRSWKFHYCYWKSSQSLVFTKGWKRFVKANELKAKDTVIFCVCECKDGSNEAQSFFMIDVCSYVGVESNSGVVKDINNDSEALHLGLQKDIVYVDDEVDFQGDELQQLDHGQNSNDNEDEKESEGEKKLVGAEITKAEKKGLWLFGVQIT</sequence>
<dbReference type="CDD" id="cd00018">
    <property type="entry name" value="AP2"/>
    <property type="match status" value="1"/>
</dbReference>
<evidence type="ECO:0000256" key="5">
    <source>
        <dbReference type="ARBA" id="ARBA00023163"/>
    </source>
</evidence>